<gene>
    <name evidence="12 17" type="primary">serS</name>
    <name evidence="17" type="ORF">E2A64_09005</name>
</gene>
<keyword evidence="4 12" id="KW-0963">Cytoplasm</keyword>
<reference evidence="17 18" key="1">
    <citation type="journal article" date="2013" name="Int. J. Syst. Evol. Microbiol.">
        <title>Hoeflea suaedae sp. nov., an endophytic bacterium isolated from the root of the halophyte Suaeda maritima.</title>
        <authorList>
            <person name="Chung E.J."/>
            <person name="Park J.A."/>
            <person name="Pramanik P."/>
            <person name="Bibi F."/>
            <person name="Jeon C.O."/>
            <person name="Chung Y.R."/>
        </authorList>
    </citation>
    <scope>NUCLEOTIDE SEQUENCE [LARGE SCALE GENOMIC DNA]</scope>
    <source>
        <strain evidence="17 18">YC6898</strain>
    </source>
</reference>
<evidence type="ECO:0000256" key="4">
    <source>
        <dbReference type="ARBA" id="ARBA00022490"/>
    </source>
</evidence>
<keyword evidence="8 12" id="KW-0648">Protein biosynthesis</keyword>
<evidence type="ECO:0000313" key="17">
    <source>
        <dbReference type="EMBL" id="TDH39189.1"/>
    </source>
</evidence>
<dbReference type="InterPro" id="IPR002317">
    <property type="entry name" value="Ser-tRNA-ligase_type_1"/>
</dbReference>
<keyword evidence="5 12" id="KW-0436">Ligase</keyword>
<evidence type="ECO:0000256" key="14">
    <source>
        <dbReference type="PIRSR" id="PIRSR001529-2"/>
    </source>
</evidence>
<evidence type="ECO:0000256" key="12">
    <source>
        <dbReference type="HAMAP-Rule" id="MF_00176"/>
    </source>
</evidence>
<comment type="subcellular location">
    <subcellularLocation>
        <location evidence="1 12">Cytoplasm</location>
    </subcellularLocation>
</comment>
<dbReference type="RefSeq" id="WP_133284020.1">
    <property type="nucleotide sequence ID" value="NZ_SMSI01000001.1"/>
</dbReference>
<keyword evidence="7 12" id="KW-0067">ATP-binding</keyword>
<dbReference type="GO" id="GO:0005737">
    <property type="term" value="C:cytoplasm"/>
    <property type="evidence" value="ECO:0007669"/>
    <property type="project" value="UniProtKB-SubCell"/>
</dbReference>
<evidence type="ECO:0000256" key="11">
    <source>
        <dbReference type="ARBA" id="ARBA00048823"/>
    </source>
</evidence>
<proteinExistence type="inferred from homology"/>
<sequence length="427" mass="47289">MLDIKWIRENSEALDKALQSRGAEALSAELIAADEKRRSLVQSLQDMQSRRNAASKEIGQALGKGDKDRAEALKAEVAELKGRMQDAEEGTRQADAALDDMLMRLPNVPLESVPVGSDENDNREERKVGAKPGWAHKAAEHYEIGEDLGLLDFEAAARISGARFTVVKGQLARLERALGQFMLDLHTTEHGYTEVNPPLLVRDDALYGTGQLPKFSEDLFKTTDGRWMIPTAEVPLTNLVYGELLDHDTLPLRFTALTPCFRSEAGSAGRDTRGMLRQHQFNKCELVSIVDAEHGVEEHERMTACAEEVLKRLGLHYRVMTLCTGDMGFGAQKTYDLEVWLPGQDTYREISSCSVCGDFQGRRMNARYRDPDGKGTRFVTTLNGSGVAVGRALIAVMENYLEEDGSITVPEALLPYMGGITRIEKAD</sequence>
<feature type="binding site" evidence="13">
    <location>
        <position position="383"/>
    </location>
    <ligand>
        <name>L-serine</name>
        <dbReference type="ChEBI" id="CHEBI:33384"/>
    </ligand>
</feature>
<dbReference type="Proteomes" id="UP000295131">
    <property type="component" value="Unassembled WGS sequence"/>
</dbReference>
<evidence type="ECO:0000256" key="10">
    <source>
        <dbReference type="ARBA" id="ARBA00047929"/>
    </source>
</evidence>
<comment type="domain">
    <text evidence="12">Consists of two distinct domains, a catalytic core and a N-terminal extension that is involved in tRNA binding.</text>
</comment>
<evidence type="ECO:0000256" key="2">
    <source>
        <dbReference type="ARBA" id="ARBA00005045"/>
    </source>
</evidence>
<dbReference type="UniPathway" id="UPA00906">
    <property type="reaction ID" value="UER00895"/>
</dbReference>
<dbReference type="CDD" id="cd00770">
    <property type="entry name" value="SerRS_core"/>
    <property type="match status" value="1"/>
</dbReference>
<comment type="similarity">
    <text evidence="3 12">Belongs to the class-II aminoacyl-tRNA synthetase family. Type-1 seryl-tRNA synthetase subfamily.</text>
</comment>
<keyword evidence="6 12" id="KW-0547">Nucleotide-binding</keyword>
<feature type="domain" description="Aminoacyl-transfer RNA synthetases class-II family profile" evidence="16">
    <location>
        <begin position="173"/>
        <end position="410"/>
    </location>
</feature>
<dbReference type="GO" id="GO:0006434">
    <property type="term" value="P:seryl-tRNA aminoacylation"/>
    <property type="evidence" value="ECO:0007669"/>
    <property type="project" value="UniProtKB-UniRule"/>
</dbReference>
<comment type="caution">
    <text evidence="17">The sequence shown here is derived from an EMBL/GenBank/DDBJ whole genome shotgun (WGS) entry which is preliminary data.</text>
</comment>
<feature type="binding site" evidence="12 14">
    <location>
        <begin position="349"/>
        <end position="352"/>
    </location>
    <ligand>
        <name>ATP</name>
        <dbReference type="ChEBI" id="CHEBI:30616"/>
    </ligand>
</feature>
<dbReference type="PANTHER" id="PTHR43697">
    <property type="entry name" value="SERYL-TRNA SYNTHETASE"/>
    <property type="match status" value="1"/>
</dbReference>
<keyword evidence="18" id="KW-1185">Reference proteome</keyword>
<dbReference type="PROSITE" id="PS50862">
    <property type="entry name" value="AA_TRNA_LIGASE_II"/>
    <property type="match status" value="1"/>
</dbReference>
<dbReference type="GO" id="GO:0016260">
    <property type="term" value="P:selenocysteine biosynthetic process"/>
    <property type="evidence" value="ECO:0007669"/>
    <property type="project" value="UniProtKB-UniRule"/>
</dbReference>
<keyword evidence="9 12" id="KW-0030">Aminoacyl-tRNA synthetase</keyword>
<protein>
    <recommendedName>
        <fullName evidence="12">Serine--tRNA ligase</fullName>
        <ecNumber evidence="12">6.1.1.11</ecNumber>
    </recommendedName>
    <alternativeName>
        <fullName evidence="12">Seryl-tRNA synthetase</fullName>
        <shortName evidence="12">SerRS</shortName>
    </alternativeName>
    <alternativeName>
        <fullName evidence="12">Seryl-tRNA(Ser/Sec) synthetase</fullName>
    </alternativeName>
</protein>
<dbReference type="InterPro" id="IPR042103">
    <property type="entry name" value="SerRS_1_N_sf"/>
</dbReference>
<accession>A0A4R5PQ78</accession>
<dbReference type="PIRSF" id="PIRSF001529">
    <property type="entry name" value="Ser-tRNA-synth_IIa"/>
    <property type="match status" value="1"/>
</dbReference>
<dbReference type="InterPro" id="IPR010978">
    <property type="entry name" value="tRNA-bd_arm"/>
</dbReference>
<feature type="binding site" evidence="12 13">
    <location>
        <position position="285"/>
    </location>
    <ligand>
        <name>L-serine</name>
        <dbReference type="ChEBI" id="CHEBI:33384"/>
    </ligand>
</feature>
<evidence type="ECO:0000256" key="3">
    <source>
        <dbReference type="ARBA" id="ARBA00010728"/>
    </source>
</evidence>
<comment type="catalytic activity">
    <reaction evidence="10 12">
        <text>tRNA(Sec) + L-serine + ATP = L-seryl-tRNA(Sec) + AMP + diphosphate + H(+)</text>
        <dbReference type="Rhea" id="RHEA:42580"/>
        <dbReference type="Rhea" id="RHEA-COMP:9742"/>
        <dbReference type="Rhea" id="RHEA-COMP:10128"/>
        <dbReference type="ChEBI" id="CHEBI:15378"/>
        <dbReference type="ChEBI" id="CHEBI:30616"/>
        <dbReference type="ChEBI" id="CHEBI:33019"/>
        <dbReference type="ChEBI" id="CHEBI:33384"/>
        <dbReference type="ChEBI" id="CHEBI:78442"/>
        <dbReference type="ChEBI" id="CHEBI:78533"/>
        <dbReference type="ChEBI" id="CHEBI:456215"/>
        <dbReference type="EC" id="6.1.1.11"/>
    </reaction>
</comment>
<evidence type="ECO:0000256" key="13">
    <source>
        <dbReference type="PIRSR" id="PIRSR001529-1"/>
    </source>
</evidence>
<dbReference type="NCBIfam" id="TIGR00414">
    <property type="entry name" value="serS"/>
    <property type="match status" value="1"/>
</dbReference>
<feature type="binding site" evidence="13">
    <location>
        <position position="231"/>
    </location>
    <ligand>
        <name>L-serine</name>
        <dbReference type="ChEBI" id="CHEBI:33384"/>
    </ligand>
</feature>
<feature type="binding site" evidence="12">
    <location>
        <begin position="231"/>
        <end position="233"/>
    </location>
    <ligand>
        <name>L-serine</name>
        <dbReference type="ChEBI" id="CHEBI:33384"/>
    </ligand>
</feature>
<organism evidence="17 18">
    <name type="scientific">Pseudohoeflea suaedae</name>
    <dbReference type="NCBI Taxonomy" id="877384"/>
    <lineage>
        <taxon>Bacteria</taxon>
        <taxon>Pseudomonadati</taxon>
        <taxon>Pseudomonadota</taxon>
        <taxon>Alphaproteobacteria</taxon>
        <taxon>Hyphomicrobiales</taxon>
        <taxon>Rhizobiaceae</taxon>
        <taxon>Pseudohoeflea</taxon>
    </lineage>
</organism>
<comment type="caution">
    <text evidence="12">Lacks conserved residue(s) required for the propagation of feature annotation.</text>
</comment>
<comment type="catalytic activity">
    <reaction evidence="11 12">
        <text>tRNA(Ser) + L-serine + ATP = L-seryl-tRNA(Ser) + AMP + diphosphate + H(+)</text>
        <dbReference type="Rhea" id="RHEA:12292"/>
        <dbReference type="Rhea" id="RHEA-COMP:9669"/>
        <dbReference type="Rhea" id="RHEA-COMP:9703"/>
        <dbReference type="ChEBI" id="CHEBI:15378"/>
        <dbReference type="ChEBI" id="CHEBI:30616"/>
        <dbReference type="ChEBI" id="CHEBI:33019"/>
        <dbReference type="ChEBI" id="CHEBI:33384"/>
        <dbReference type="ChEBI" id="CHEBI:78442"/>
        <dbReference type="ChEBI" id="CHEBI:78533"/>
        <dbReference type="ChEBI" id="CHEBI:456215"/>
        <dbReference type="EC" id="6.1.1.11"/>
    </reaction>
</comment>
<comment type="pathway">
    <text evidence="2 12">Aminoacyl-tRNA biosynthesis; selenocysteinyl-tRNA(Sec) biosynthesis; L-seryl-tRNA(Sec) from L-serine and tRNA(Sec): step 1/1.</text>
</comment>
<dbReference type="HAMAP" id="MF_00176">
    <property type="entry name" value="Ser_tRNA_synth_type1"/>
    <property type="match status" value="1"/>
</dbReference>
<dbReference type="EMBL" id="SMSI01000001">
    <property type="protein sequence ID" value="TDH39189.1"/>
    <property type="molecule type" value="Genomic_DNA"/>
</dbReference>
<feature type="binding site" evidence="12">
    <location>
        <position position="385"/>
    </location>
    <ligand>
        <name>L-serine</name>
        <dbReference type="ChEBI" id="CHEBI:33384"/>
    </ligand>
</feature>
<comment type="function">
    <text evidence="12">Catalyzes the attachment of serine to tRNA(Ser). Is also able to aminoacylate tRNA(Sec) with serine, to form the misacylated tRNA L-seryl-tRNA(Sec), which will be further converted into selenocysteinyl-tRNA(Sec).</text>
</comment>
<evidence type="ECO:0000313" key="18">
    <source>
        <dbReference type="Proteomes" id="UP000295131"/>
    </source>
</evidence>
<dbReference type="InterPro" id="IPR002314">
    <property type="entry name" value="aa-tRNA-synt_IIb"/>
</dbReference>
<dbReference type="GO" id="GO:0004828">
    <property type="term" value="F:serine-tRNA ligase activity"/>
    <property type="evidence" value="ECO:0007669"/>
    <property type="project" value="UniProtKB-UniRule"/>
</dbReference>
<dbReference type="EC" id="6.1.1.11" evidence="12"/>
<feature type="binding site" evidence="12 14">
    <location>
        <begin position="262"/>
        <end position="264"/>
    </location>
    <ligand>
        <name>ATP</name>
        <dbReference type="ChEBI" id="CHEBI:30616"/>
    </ligand>
</feature>
<dbReference type="SUPFAM" id="SSF55681">
    <property type="entry name" value="Class II aaRS and biotin synthetases"/>
    <property type="match status" value="1"/>
</dbReference>
<evidence type="ECO:0000259" key="16">
    <source>
        <dbReference type="PROSITE" id="PS50862"/>
    </source>
</evidence>
<dbReference type="InterPro" id="IPR045864">
    <property type="entry name" value="aa-tRNA-synth_II/BPL/LPL"/>
</dbReference>
<comment type="subunit">
    <text evidence="12">Homodimer. The tRNA molecule binds across the dimer.</text>
</comment>
<dbReference type="InterPro" id="IPR033729">
    <property type="entry name" value="SerRS_core"/>
</dbReference>
<dbReference type="InterPro" id="IPR015866">
    <property type="entry name" value="Ser-tRNA-synth_1_N"/>
</dbReference>
<evidence type="ECO:0000256" key="9">
    <source>
        <dbReference type="ARBA" id="ARBA00023146"/>
    </source>
</evidence>
<dbReference type="GO" id="GO:0005524">
    <property type="term" value="F:ATP binding"/>
    <property type="evidence" value="ECO:0007669"/>
    <property type="project" value="UniProtKB-UniRule"/>
</dbReference>
<name>A0A4R5PQ78_9HYPH</name>
<evidence type="ECO:0000256" key="1">
    <source>
        <dbReference type="ARBA" id="ARBA00004496"/>
    </source>
</evidence>
<dbReference type="Gene3D" id="1.10.287.40">
    <property type="entry name" value="Serine-tRNA synthetase, tRNA binding domain"/>
    <property type="match status" value="1"/>
</dbReference>
<evidence type="ECO:0000256" key="8">
    <source>
        <dbReference type="ARBA" id="ARBA00022917"/>
    </source>
</evidence>
<dbReference type="AlphaFoldDB" id="A0A4R5PQ78"/>
<evidence type="ECO:0000256" key="6">
    <source>
        <dbReference type="ARBA" id="ARBA00022741"/>
    </source>
</evidence>
<evidence type="ECO:0000256" key="5">
    <source>
        <dbReference type="ARBA" id="ARBA00022598"/>
    </source>
</evidence>
<dbReference type="SUPFAM" id="SSF46589">
    <property type="entry name" value="tRNA-binding arm"/>
    <property type="match status" value="1"/>
</dbReference>
<dbReference type="InterPro" id="IPR006195">
    <property type="entry name" value="aa-tRNA-synth_II"/>
</dbReference>
<feature type="binding site" evidence="13">
    <location>
        <position position="262"/>
    </location>
    <ligand>
        <name>L-serine</name>
        <dbReference type="ChEBI" id="CHEBI:33384"/>
    </ligand>
</feature>
<dbReference type="Gene3D" id="3.30.930.10">
    <property type="entry name" value="Bira Bifunctional Protein, Domain 2"/>
    <property type="match status" value="1"/>
</dbReference>
<evidence type="ECO:0000256" key="7">
    <source>
        <dbReference type="ARBA" id="ARBA00022840"/>
    </source>
</evidence>
<dbReference type="PRINTS" id="PR00981">
    <property type="entry name" value="TRNASYNTHSER"/>
</dbReference>
<feature type="region of interest" description="Disordered" evidence="15">
    <location>
        <begin position="110"/>
        <end position="132"/>
    </location>
</feature>
<evidence type="ECO:0000256" key="15">
    <source>
        <dbReference type="SAM" id="MobiDB-lite"/>
    </source>
</evidence>
<dbReference type="Pfam" id="PF02403">
    <property type="entry name" value="Seryl_tRNA_N"/>
    <property type="match status" value="1"/>
</dbReference>
<dbReference type="OrthoDB" id="9804647at2"/>
<dbReference type="PANTHER" id="PTHR43697:SF1">
    <property type="entry name" value="SERINE--TRNA LIGASE"/>
    <property type="match status" value="1"/>
</dbReference>
<dbReference type="Pfam" id="PF00587">
    <property type="entry name" value="tRNA-synt_2b"/>
    <property type="match status" value="1"/>
</dbReference>